<protein>
    <recommendedName>
        <fullName evidence="3">DUF4367 domain-containing protein</fullName>
    </recommendedName>
</protein>
<evidence type="ECO:0000313" key="1">
    <source>
        <dbReference type="EMBL" id="OME11410.1"/>
    </source>
</evidence>
<gene>
    <name evidence="1" type="ORF">BSK47_28950</name>
</gene>
<dbReference type="AlphaFoldDB" id="A0AB36J7X3"/>
<proteinExistence type="predicted"/>
<dbReference type="Proteomes" id="UP000187323">
    <property type="component" value="Unassembled WGS sequence"/>
</dbReference>
<evidence type="ECO:0008006" key="3">
    <source>
        <dbReference type="Google" id="ProtNLM"/>
    </source>
</evidence>
<name>A0AB36J7X3_9BACL</name>
<evidence type="ECO:0000313" key="2">
    <source>
        <dbReference type="Proteomes" id="UP000187323"/>
    </source>
</evidence>
<reference evidence="1 2" key="1">
    <citation type="submission" date="2016-10" db="EMBL/GenBank/DDBJ databases">
        <title>Paenibacillus species isolates.</title>
        <authorList>
            <person name="Beno S.M."/>
        </authorList>
    </citation>
    <scope>NUCLEOTIDE SEQUENCE [LARGE SCALE GENOMIC DNA]</scope>
    <source>
        <strain evidence="1 2">FSL H7-0918</strain>
    </source>
</reference>
<accession>A0AB36J7X3</accession>
<organism evidence="1 2">
    <name type="scientific">Paenibacillus odorifer</name>
    <dbReference type="NCBI Taxonomy" id="189426"/>
    <lineage>
        <taxon>Bacteria</taxon>
        <taxon>Bacillati</taxon>
        <taxon>Bacillota</taxon>
        <taxon>Bacilli</taxon>
        <taxon>Bacillales</taxon>
        <taxon>Paenibacillaceae</taxon>
        <taxon>Paenibacillus</taxon>
    </lineage>
</organism>
<comment type="caution">
    <text evidence="1">The sequence shown here is derived from an EMBL/GenBank/DDBJ whole genome shotgun (WGS) entry which is preliminary data.</text>
</comment>
<sequence length="174" mass="19917">MVLKKLVLILFLTTISLLNPMKAFANIGLDQLKSATDFKLFTPHYSLTSWKLEIKEPYPLDTDRLITKVRLHYFDKSGSAYMFGIEQHKAIGYKSKRFETIIDVRSKTSATRVIEENFKFDTSGEIVKLNGIEARFDYGTLGGCLRWVQDGTYIEMDSSQLSKKDMIEVAKSVK</sequence>
<dbReference type="EMBL" id="MPTO01000039">
    <property type="protein sequence ID" value="OME11410.1"/>
    <property type="molecule type" value="Genomic_DNA"/>
</dbReference>